<accession>A0A6M3J4K3</accession>
<organism evidence="1">
    <name type="scientific">viral metagenome</name>
    <dbReference type="NCBI Taxonomy" id="1070528"/>
    <lineage>
        <taxon>unclassified sequences</taxon>
        <taxon>metagenomes</taxon>
        <taxon>organismal metagenomes</taxon>
    </lineage>
</organism>
<name>A0A6M3J4K3_9ZZZZ</name>
<dbReference type="AlphaFoldDB" id="A0A6M3J4K3"/>
<protein>
    <submittedName>
        <fullName evidence="1">Uncharacterized protein</fullName>
    </submittedName>
</protein>
<gene>
    <name evidence="1" type="ORF">MM415B00464_0002</name>
</gene>
<dbReference type="EMBL" id="MT141527">
    <property type="protein sequence ID" value="QJA64803.1"/>
    <property type="molecule type" value="Genomic_DNA"/>
</dbReference>
<reference evidence="1" key="1">
    <citation type="submission" date="2020-03" db="EMBL/GenBank/DDBJ databases">
        <title>The deep terrestrial virosphere.</title>
        <authorList>
            <person name="Holmfeldt K."/>
            <person name="Nilsson E."/>
            <person name="Simone D."/>
            <person name="Lopez-Fernandez M."/>
            <person name="Wu X."/>
            <person name="de Brujin I."/>
            <person name="Lundin D."/>
            <person name="Andersson A."/>
            <person name="Bertilsson S."/>
            <person name="Dopson M."/>
        </authorList>
    </citation>
    <scope>NUCLEOTIDE SEQUENCE</scope>
    <source>
        <strain evidence="1">MM415B00464</strain>
    </source>
</reference>
<sequence>MPGGIVVKRFNSRVLKAVFDSFKPEKRMVKEAGRAWSSGEHGVLVTETTKPGIKVGKKTHVRLEKGKSSLVVGRKDGEQDKPPVSMDDLKRFMRLVGMKEQTKVMK</sequence>
<evidence type="ECO:0000313" key="1">
    <source>
        <dbReference type="EMBL" id="QJA64803.1"/>
    </source>
</evidence>
<proteinExistence type="predicted"/>